<evidence type="ECO:0000313" key="3">
    <source>
        <dbReference type="EMBL" id="CUU59321.1"/>
    </source>
</evidence>
<proteinExistence type="predicted"/>
<name>A0A0S4QVU8_9ACTN</name>
<dbReference type="GO" id="GO:0005737">
    <property type="term" value="C:cytoplasm"/>
    <property type="evidence" value="ECO:0007669"/>
    <property type="project" value="TreeGrafter"/>
</dbReference>
<accession>A0A0S4QVU8</accession>
<feature type="domain" description="Amidohydrolase-related" evidence="2">
    <location>
        <begin position="135"/>
        <end position="385"/>
    </location>
</feature>
<protein>
    <submittedName>
        <fullName evidence="3">Predicted metal-dependent hydrolase, TIM-barrel fold</fullName>
    </submittedName>
</protein>
<gene>
    <name evidence="3" type="ORF">Ga0074812_12698</name>
</gene>
<sequence>MSITVFDADNHLYETEEAFTRHLPDRHRNLFRFVEVDGRKKLVVRGYLSDFIPNPTFEVVARPGAHMDYYTGNTNGRTLREIAGKPMRSIPAFREPQARLELLDEQGLAATIMYPTLASVIEERFIDDPELTQVAIGAFNEWLHEQWSFNYENRILTTPVVNPCVLESGIAGLELALERGAKAVLMRPGPVAGLRGTRSPFLPEFDPFWARVEESGVLVVLHGSDSGYQKYLNTWEGGDGEFVAFDMRPFRVVADGGKIIQDTFASAICHGMLNRFPGVRLISVENGGTWVGGLFKNLKEAFKKMPQAFAEDPIDVFRRQVWVSPFWEESLDTLIELVGADRICYGSDYPHPEGLADPASFVKEIDSYDPALVQKIMGGNLAELLPGVVTL</sequence>
<dbReference type="GO" id="GO:0016831">
    <property type="term" value="F:carboxy-lyase activity"/>
    <property type="evidence" value="ECO:0007669"/>
    <property type="project" value="InterPro"/>
</dbReference>
<dbReference type="SUPFAM" id="SSF51556">
    <property type="entry name" value="Metallo-dependent hydrolases"/>
    <property type="match status" value="1"/>
</dbReference>
<keyword evidence="1" id="KW-0456">Lyase</keyword>
<dbReference type="Gene3D" id="3.20.20.140">
    <property type="entry name" value="Metal-dependent hydrolases"/>
    <property type="match status" value="1"/>
</dbReference>
<dbReference type="Proteomes" id="UP000198802">
    <property type="component" value="Unassembled WGS sequence"/>
</dbReference>
<dbReference type="EMBL" id="FAOZ01000026">
    <property type="protein sequence ID" value="CUU59321.1"/>
    <property type="molecule type" value="Genomic_DNA"/>
</dbReference>
<keyword evidence="4" id="KW-1185">Reference proteome</keyword>
<dbReference type="GO" id="GO:0016787">
    <property type="term" value="F:hydrolase activity"/>
    <property type="evidence" value="ECO:0007669"/>
    <property type="project" value="UniProtKB-KW"/>
</dbReference>
<dbReference type="InterPro" id="IPR032465">
    <property type="entry name" value="ACMSD"/>
</dbReference>
<evidence type="ECO:0000259" key="2">
    <source>
        <dbReference type="Pfam" id="PF04909"/>
    </source>
</evidence>
<dbReference type="InterPro" id="IPR032466">
    <property type="entry name" value="Metal_Hydrolase"/>
</dbReference>
<dbReference type="PANTHER" id="PTHR21240">
    <property type="entry name" value="2-AMINO-3-CARBOXYLMUCONATE-6-SEMIALDEHYDE DECARBOXYLASE"/>
    <property type="match status" value="1"/>
</dbReference>
<keyword evidence="3" id="KW-0378">Hydrolase</keyword>
<evidence type="ECO:0000256" key="1">
    <source>
        <dbReference type="ARBA" id="ARBA00023239"/>
    </source>
</evidence>
<dbReference type="RefSeq" id="WP_242666467.1">
    <property type="nucleotide sequence ID" value="NZ_FAOZ01000026.1"/>
</dbReference>
<dbReference type="AlphaFoldDB" id="A0A0S4QVU8"/>
<evidence type="ECO:0000313" key="4">
    <source>
        <dbReference type="Proteomes" id="UP000198802"/>
    </source>
</evidence>
<organism evidence="3 4">
    <name type="scientific">Parafrankia irregularis</name>
    <dbReference type="NCBI Taxonomy" id="795642"/>
    <lineage>
        <taxon>Bacteria</taxon>
        <taxon>Bacillati</taxon>
        <taxon>Actinomycetota</taxon>
        <taxon>Actinomycetes</taxon>
        <taxon>Frankiales</taxon>
        <taxon>Frankiaceae</taxon>
        <taxon>Parafrankia</taxon>
    </lineage>
</organism>
<dbReference type="PANTHER" id="PTHR21240:SF28">
    <property type="entry name" value="ISO-OROTATE DECARBOXYLASE (EUROFUNG)"/>
    <property type="match status" value="1"/>
</dbReference>
<dbReference type="GO" id="GO:0019748">
    <property type="term" value="P:secondary metabolic process"/>
    <property type="evidence" value="ECO:0007669"/>
    <property type="project" value="TreeGrafter"/>
</dbReference>
<reference evidence="4" key="1">
    <citation type="submission" date="2015-11" db="EMBL/GenBank/DDBJ databases">
        <authorList>
            <person name="Varghese N."/>
        </authorList>
    </citation>
    <scope>NUCLEOTIDE SEQUENCE [LARGE SCALE GENOMIC DNA]</scope>
    <source>
        <strain evidence="4">DSM 45899</strain>
    </source>
</reference>
<dbReference type="InterPro" id="IPR006680">
    <property type="entry name" value="Amidohydro-rel"/>
</dbReference>
<dbReference type="Pfam" id="PF04909">
    <property type="entry name" value="Amidohydro_2"/>
    <property type="match status" value="1"/>
</dbReference>